<dbReference type="EMBL" id="CADIKL010000006">
    <property type="protein sequence ID" value="CAB3783702.1"/>
    <property type="molecule type" value="Genomic_DNA"/>
</dbReference>
<reference evidence="6 7" key="1">
    <citation type="submission" date="2020-04" db="EMBL/GenBank/DDBJ databases">
        <authorList>
            <person name="De Canck E."/>
        </authorList>
    </citation>
    <scope>NUCLEOTIDE SEQUENCE [LARGE SCALE GENOMIC DNA]</scope>
    <source>
        <strain evidence="6 7">LMG 28688</strain>
    </source>
</reference>
<dbReference type="Pfam" id="PF05400">
    <property type="entry name" value="FliT"/>
    <property type="match status" value="1"/>
</dbReference>
<comment type="subcellular location">
    <subcellularLocation>
        <location evidence="1">Cytoplasm</location>
        <location evidence="1">Cytosol</location>
    </subcellularLocation>
</comment>
<keyword evidence="3" id="KW-1005">Bacterial flagellum biogenesis</keyword>
<evidence type="ECO:0000256" key="1">
    <source>
        <dbReference type="ARBA" id="ARBA00004514"/>
    </source>
</evidence>
<accession>A0A6J5FRA8</accession>
<evidence type="ECO:0000256" key="4">
    <source>
        <dbReference type="ARBA" id="ARBA00023186"/>
    </source>
</evidence>
<evidence type="ECO:0000313" key="6">
    <source>
        <dbReference type="EMBL" id="CAB3783702.1"/>
    </source>
</evidence>
<keyword evidence="7" id="KW-1185">Reference proteome</keyword>
<evidence type="ECO:0000256" key="5">
    <source>
        <dbReference type="ARBA" id="ARBA00093797"/>
    </source>
</evidence>
<dbReference type="InterPro" id="IPR008622">
    <property type="entry name" value="FliT"/>
</dbReference>
<keyword evidence="2" id="KW-0963">Cytoplasm</keyword>
<dbReference type="GO" id="GO:0044781">
    <property type="term" value="P:bacterial-type flagellum organization"/>
    <property type="evidence" value="ECO:0007669"/>
    <property type="project" value="UniProtKB-KW"/>
</dbReference>
<gene>
    <name evidence="6" type="ORF">LMG28688_01701</name>
</gene>
<protein>
    <recommendedName>
        <fullName evidence="5">Flagellar protein FliT</fullName>
    </recommendedName>
</protein>
<evidence type="ECO:0000256" key="3">
    <source>
        <dbReference type="ARBA" id="ARBA00022795"/>
    </source>
</evidence>
<dbReference type="Proteomes" id="UP000494119">
    <property type="component" value="Unassembled WGS sequence"/>
</dbReference>
<evidence type="ECO:0000256" key="2">
    <source>
        <dbReference type="ARBA" id="ARBA00022490"/>
    </source>
</evidence>
<sequence length="99" mass="10862">MQALAQIERIRQFTKDIEQAAAVGEWERAAQLASERSPLLMALSAQQSAGALATLREIQAIDLRIAEAAQAAQGSLTAEYRTAMQATRNANQYQRIAQF</sequence>
<proteinExistence type="predicted"/>
<keyword evidence="4" id="KW-0143">Chaperone</keyword>
<evidence type="ECO:0000313" key="7">
    <source>
        <dbReference type="Proteomes" id="UP000494119"/>
    </source>
</evidence>
<dbReference type="AlphaFoldDB" id="A0A6J5FRA8"/>
<name>A0A6J5FRA8_9BURK</name>
<organism evidence="6 7">
    <name type="scientific">Paraburkholderia caffeinitolerans</name>
    <dbReference type="NCBI Taxonomy" id="1723730"/>
    <lineage>
        <taxon>Bacteria</taxon>
        <taxon>Pseudomonadati</taxon>
        <taxon>Pseudomonadota</taxon>
        <taxon>Betaproteobacteria</taxon>
        <taxon>Burkholderiales</taxon>
        <taxon>Burkholderiaceae</taxon>
        <taxon>Paraburkholderia</taxon>
    </lineage>
</organism>
<dbReference type="RefSeq" id="WP_175194717.1">
    <property type="nucleotide sequence ID" value="NZ_CADIKL010000006.1"/>
</dbReference>